<dbReference type="RefSeq" id="WP_179726132.1">
    <property type="nucleotide sequence ID" value="NZ_BAABEF010000001.1"/>
</dbReference>
<keyword evidence="2" id="KW-1185">Reference proteome</keyword>
<accession>A0A852REY8</accession>
<protein>
    <recommendedName>
        <fullName evidence="3">DUF559 domain-containing protein</fullName>
    </recommendedName>
</protein>
<reference evidence="1 2" key="1">
    <citation type="submission" date="2020-07" db="EMBL/GenBank/DDBJ databases">
        <title>Sequencing the genomes of 1000 actinobacteria strains.</title>
        <authorList>
            <person name="Klenk H.-P."/>
        </authorList>
    </citation>
    <scope>NUCLEOTIDE SEQUENCE [LARGE SCALE GENOMIC DNA]</scope>
    <source>
        <strain evidence="1 2">DSM 19082</strain>
    </source>
</reference>
<organism evidence="1 2">
    <name type="scientific">Nocardioides kongjuensis</name>
    <dbReference type="NCBI Taxonomy" id="349522"/>
    <lineage>
        <taxon>Bacteria</taxon>
        <taxon>Bacillati</taxon>
        <taxon>Actinomycetota</taxon>
        <taxon>Actinomycetes</taxon>
        <taxon>Propionibacteriales</taxon>
        <taxon>Nocardioidaceae</taxon>
        <taxon>Nocardioides</taxon>
    </lineage>
</organism>
<name>A0A852REY8_9ACTN</name>
<sequence length="345" mass="38915">MLPAWLSTGRTGPVEPVCQSVDAVDMKIGPDGAVRGEVRTAGNQRVAHGLFRPEAVGLSPWENFLRDLSALRLVLPHDAVFTHVTGARVLGWDLPALPEQVPYFAAVRGDNRPRRPGLICSRLTHGSTVLTVHGLPVDAPVEILLRSARDLSDLDLAIMVDSAVRLGHVTDADLQEVLASTRPGVRRLRRVWRDRNPRSESAGETLLHWFHMVMEIPTQPQVDIFDDQGTFVCRADLLVSGRLDIHEYDGEVHRDKNVHRRDLRRERALANTPYVRRGFTLDDLVNHSALLMHELDRVLGRPHRPRRLRAWRALVTDSLYSETGRARVMNRWYRSTTPIDWAGTA</sequence>
<gene>
    <name evidence="1" type="ORF">BJ958_001341</name>
</gene>
<proteinExistence type="predicted"/>
<dbReference type="AlphaFoldDB" id="A0A852REY8"/>
<comment type="caution">
    <text evidence="1">The sequence shown here is derived from an EMBL/GenBank/DDBJ whole genome shotgun (WGS) entry which is preliminary data.</text>
</comment>
<dbReference type="EMBL" id="JACCBF010000001">
    <property type="protein sequence ID" value="NYD29795.1"/>
    <property type="molecule type" value="Genomic_DNA"/>
</dbReference>
<evidence type="ECO:0000313" key="1">
    <source>
        <dbReference type="EMBL" id="NYD29795.1"/>
    </source>
</evidence>
<evidence type="ECO:0008006" key="3">
    <source>
        <dbReference type="Google" id="ProtNLM"/>
    </source>
</evidence>
<dbReference type="Proteomes" id="UP000582231">
    <property type="component" value="Unassembled WGS sequence"/>
</dbReference>
<evidence type="ECO:0000313" key="2">
    <source>
        <dbReference type="Proteomes" id="UP000582231"/>
    </source>
</evidence>